<dbReference type="Pfam" id="PF00015">
    <property type="entry name" value="MCPsignal"/>
    <property type="match status" value="1"/>
</dbReference>
<feature type="domain" description="Methyl-accepting transducer" evidence="10">
    <location>
        <begin position="460"/>
        <end position="710"/>
    </location>
</feature>
<evidence type="ECO:0000256" key="5">
    <source>
        <dbReference type="ARBA" id="ARBA00029447"/>
    </source>
</evidence>
<reference evidence="12 13" key="1">
    <citation type="submission" date="2019-05" db="EMBL/GenBank/DDBJ databases">
        <authorList>
            <person name="Chen C."/>
        </authorList>
    </citation>
    <scope>NUCLEOTIDE SEQUENCE [LARGE SCALE GENOMIC DNA]</scope>
    <source>
        <strain evidence="12 13">HB172198</strain>
    </source>
</reference>
<dbReference type="PANTHER" id="PTHR32089">
    <property type="entry name" value="METHYL-ACCEPTING CHEMOTAXIS PROTEIN MCPB"/>
    <property type="match status" value="1"/>
</dbReference>
<evidence type="ECO:0000313" key="12">
    <source>
        <dbReference type="EMBL" id="QCT02061.1"/>
    </source>
</evidence>
<evidence type="ECO:0000256" key="2">
    <source>
        <dbReference type="ARBA" id="ARBA00022475"/>
    </source>
</evidence>
<keyword evidence="4 6" id="KW-0807">Transducer</keyword>
<dbReference type="CDD" id="cd06225">
    <property type="entry name" value="HAMP"/>
    <property type="match status" value="1"/>
</dbReference>
<feature type="domain" description="HAMP" evidence="11">
    <location>
        <begin position="389"/>
        <end position="441"/>
    </location>
</feature>
<comment type="similarity">
    <text evidence="5">Belongs to the methyl-accepting chemotaxis (MCP) protein family.</text>
</comment>
<dbReference type="SMART" id="SM00283">
    <property type="entry name" value="MA"/>
    <property type="match status" value="1"/>
</dbReference>
<evidence type="ECO:0000259" key="11">
    <source>
        <dbReference type="PROSITE" id="PS50885"/>
    </source>
</evidence>
<name>A0A4P8XKU3_9BACL</name>
<gene>
    <name evidence="12" type="ORF">E6C60_1345</name>
</gene>
<dbReference type="SMART" id="SM00304">
    <property type="entry name" value="HAMP"/>
    <property type="match status" value="1"/>
</dbReference>
<accession>A0A4P8XKU3</accession>
<dbReference type="CDD" id="cd18774">
    <property type="entry name" value="PDC2_HK_sensor"/>
    <property type="match status" value="1"/>
</dbReference>
<dbReference type="InterPro" id="IPR003660">
    <property type="entry name" value="HAMP_dom"/>
</dbReference>
<dbReference type="PANTHER" id="PTHR32089:SF112">
    <property type="entry name" value="LYSOZYME-LIKE PROTEIN-RELATED"/>
    <property type="match status" value="1"/>
</dbReference>
<proteinExistence type="inferred from homology"/>
<feature type="coiled-coil region" evidence="7">
    <location>
        <begin position="716"/>
        <end position="743"/>
    </location>
</feature>
<evidence type="ECO:0000256" key="9">
    <source>
        <dbReference type="SAM" id="Phobius"/>
    </source>
</evidence>
<sequence>MIRDWKPEEDIQSGFAVTIRHVVGDTMDESDQKKMKPKKEKKAKERKAAAKNTKAEGVGKSQASGMMSGVSGKKQGFEWNPAKSVGIRLFLIFFITIVLFVVTLGQISYTMAKNIIQSNAADANQQTIIQTSDKLDIILSNYQNLSSYDSELQAMLTEYTAGGSDYDMFALEKKIREKLNNEITADSNIKAIYIIPPKKNKIFSAGIMSRSTEQITAEPWVEELLKEKKTMWLPTRTETDSPYFSMARSLGSMHDFSQVYIFVIELHADVLNKQLKGIDLGDGGRIQLLNPELKVVSSNETSELGEDSKWTFMSSENREGRSGSTVEEDPNGNDILAVYDDLNVNGWTVVGAIPTELLTKDAKRILFITNLAVVIVIIIAILIGMWMVHMIARPLGKLSMLMREGAKGNLNVRTDHQSKDEIGQLSASFNEMMGQITGLVRQTSSTAQDVLSTAAALSDASKKTALSAKEIAVATEEIANGASSLAVEAERGSDLTSNISDQMHVVVTANEEMSKAARHVESSSERGTKHLNDLLNRTHETEDMTRSMMKKVDGLKETTSSVVKVLEVLQNITKQTNILSLNATIEAARAGAAGRGFMVVADEIRQLADQSRQSIDMVSQITEKIMKEMNETVQVLLDANPLFKAQMDSVKETNEIFESVQQQMVDFIARLDSVTDSIDGLNQSQVVLSEAMGNVSAVAEESSATSEEVASLSSEQQSVSNQLVDLSEKLENVSNELKETLSRFTL</sequence>
<keyword evidence="9" id="KW-1133">Transmembrane helix</keyword>
<dbReference type="Proteomes" id="UP000300879">
    <property type="component" value="Chromosome"/>
</dbReference>
<dbReference type="AlphaFoldDB" id="A0A4P8XKU3"/>
<dbReference type="EMBL" id="CP040396">
    <property type="protein sequence ID" value="QCT02061.1"/>
    <property type="molecule type" value="Genomic_DNA"/>
</dbReference>
<comment type="subcellular location">
    <subcellularLocation>
        <location evidence="1">Cell membrane</location>
    </subcellularLocation>
</comment>
<dbReference type="Pfam" id="PF00672">
    <property type="entry name" value="HAMP"/>
    <property type="match status" value="1"/>
</dbReference>
<protein>
    <submittedName>
        <fullName evidence="12">Methyl-accepting chemotaxis sensory transducer</fullName>
    </submittedName>
</protein>
<evidence type="ECO:0000256" key="4">
    <source>
        <dbReference type="ARBA" id="ARBA00023224"/>
    </source>
</evidence>
<evidence type="ECO:0000256" key="1">
    <source>
        <dbReference type="ARBA" id="ARBA00004236"/>
    </source>
</evidence>
<dbReference type="Gene3D" id="3.30.450.20">
    <property type="entry name" value="PAS domain"/>
    <property type="match status" value="1"/>
</dbReference>
<keyword evidence="7" id="KW-0175">Coiled coil</keyword>
<feature type="transmembrane region" description="Helical" evidence="9">
    <location>
        <begin position="89"/>
        <end position="109"/>
    </location>
</feature>
<dbReference type="KEGG" id="palo:E6C60_1345"/>
<dbReference type="GO" id="GO:0007165">
    <property type="term" value="P:signal transduction"/>
    <property type="evidence" value="ECO:0007669"/>
    <property type="project" value="UniProtKB-KW"/>
</dbReference>
<evidence type="ECO:0000256" key="7">
    <source>
        <dbReference type="SAM" id="Coils"/>
    </source>
</evidence>
<organism evidence="12 13">
    <name type="scientific">Paenibacillus algicola</name>
    <dbReference type="NCBI Taxonomy" id="2565926"/>
    <lineage>
        <taxon>Bacteria</taxon>
        <taxon>Bacillati</taxon>
        <taxon>Bacillota</taxon>
        <taxon>Bacilli</taxon>
        <taxon>Bacillales</taxon>
        <taxon>Paenibacillaceae</taxon>
        <taxon>Paenibacillus</taxon>
    </lineage>
</organism>
<dbReference type="GO" id="GO:0005886">
    <property type="term" value="C:plasma membrane"/>
    <property type="evidence" value="ECO:0007669"/>
    <property type="project" value="UniProtKB-SubCell"/>
</dbReference>
<keyword evidence="3 9" id="KW-0472">Membrane</keyword>
<dbReference type="InterPro" id="IPR004089">
    <property type="entry name" value="MCPsignal_dom"/>
</dbReference>
<evidence type="ECO:0000256" key="8">
    <source>
        <dbReference type="SAM" id="MobiDB-lite"/>
    </source>
</evidence>
<evidence type="ECO:0000259" key="10">
    <source>
        <dbReference type="PROSITE" id="PS50111"/>
    </source>
</evidence>
<evidence type="ECO:0000256" key="3">
    <source>
        <dbReference type="ARBA" id="ARBA00023136"/>
    </source>
</evidence>
<dbReference type="Gene3D" id="6.10.340.10">
    <property type="match status" value="1"/>
</dbReference>
<keyword evidence="2" id="KW-1003">Cell membrane</keyword>
<dbReference type="PROSITE" id="PS50111">
    <property type="entry name" value="CHEMOTAXIS_TRANSDUC_2"/>
    <property type="match status" value="1"/>
</dbReference>
<dbReference type="PROSITE" id="PS50885">
    <property type="entry name" value="HAMP"/>
    <property type="match status" value="1"/>
</dbReference>
<dbReference type="Gene3D" id="1.10.287.950">
    <property type="entry name" value="Methyl-accepting chemotaxis protein"/>
    <property type="match status" value="1"/>
</dbReference>
<dbReference type="SUPFAM" id="SSF58104">
    <property type="entry name" value="Methyl-accepting chemotaxis protein (MCP) signaling domain"/>
    <property type="match status" value="1"/>
</dbReference>
<keyword evidence="13" id="KW-1185">Reference proteome</keyword>
<evidence type="ECO:0000256" key="6">
    <source>
        <dbReference type="PROSITE-ProRule" id="PRU00284"/>
    </source>
</evidence>
<keyword evidence="9" id="KW-0812">Transmembrane</keyword>
<evidence type="ECO:0000313" key="13">
    <source>
        <dbReference type="Proteomes" id="UP000300879"/>
    </source>
</evidence>
<feature type="region of interest" description="Disordered" evidence="8">
    <location>
        <begin position="26"/>
        <end position="67"/>
    </location>
</feature>
<feature type="transmembrane region" description="Helical" evidence="9">
    <location>
        <begin position="365"/>
        <end position="392"/>
    </location>
</feature>